<evidence type="ECO:0000313" key="9">
    <source>
        <dbReference type="EMBL" id="KPV43114.1"/>
    </source>
</evidence>
<dbReference type="GO" id="GO:0005351">
    <property type="term" value="F:carbohydrate:proton symporter activity"/>
    <property type="evidence" value="ECO:0007669"/>
    <property type="project" value="TreeGrafter"/>
</dbReference>
<protein>
    <submittedName>
        <fullName evidence="9">MFS transporter</fullName>
    </submittedName>
</protein>
<feature type="domain" description="Major facilitator superfamily (MFS) profile" evidence="8">
    <location>
        <begin position="20"/>
        <end position="426"/>
    </location>
</feature>
<name>A0A0P9CTX6_9BACL</name>
<comment type="caution">
    <text evidence="9">The sequence shown here is derived from an EMBL/GenBank/DDBJ whole genome shotgun (WGS) entry which is preliminary data.</text>
</comment>
<feature type="transmembrane region" description="Helical" evidence="7">
    <location>
        <begin position="397"/>
        <end position="417"/>
    </location>
</feature>
<evidence type="ECO:0000256" key="3">
    <source>
        <dbReference type="ARBA" id="ARBA00022448"/>
    </source>
</evidence>
<dbReference type="InterPro" id="IPR036259">
    <property type="entry name" value="MFS_trans_sf"/>
</dbReference>
<dbReference type="RefSeq" id="WP_054969858.1">
    <property type="nucleotide sequence ID" value="NZ_LJCO01000058.1"/>
</dbReference>
<dbReference type="AlphaFoldDB" id="A0A0P9CTX6"/>
<dbReference type="InterPro" id="IPR005829">
    <property type="entry name" value="Sugar_transporter_CS"/>
</dbReference>
<keyword evidence="4 7" id="KW-0812">Transmembrane</keyword>
<dbReference type="InterPro" id="IPR050360">
    <property type="entry name" value="MFS_Sugar_Transporters"/>
</dbReference>
<keyword evidence="10" id="KW-1185">Reference proteome</keyword>
<dbReference type="Gene3D" id="1.20.1250.20">
    <property type="entry name" value="MFS general substrate transporter like domains"/>
    <property type="match status" value="1"/>
</dbReference>
<dbReference type="SUPFAM" id="SSF103473">
    <property type="entry name" value="MFS general substrate transporter"/>
    <property type="match status" value="1"/>
</dbReference>
<evidence type="ECO:0000259" key="8">
    <source>
        <dbReference type="PROSITE" id="PS50850"/>
    </source>
</evidence>
<dbReference type="PROSITE" id="PS50850">
    <property type="entry name" value="MFS"/>
    <property type="match status" value="1"/>
</dbReference>
<dbReference type="CDD" id="cd17316">
    <property type="entry name" value="MFS_SV2_like"/>
    <property type="match status" value="1"/>
</dbReference>
<reference evidence="9 10" key="1">
    <citation type="submission" date="2015-09" db="EMBL/GenBank/DDBJ databases">
        <title>Draft genome sequence of Alicyclobacillus ferrooxydans DSM 22381.</title>
        <authorList>
            <person name="Hemp J."/>
        </authorList>
    </citation>
    <scope>NUCLEOTIDE SEQUENCE [LARGE SCALE GENOMIC DNA]</scope>
    <source>
        <strain evidence="9 10">TC-34</strain>
    </source>
</reference>
<dbReference type="InterPro" id="IPR020846">
    <property type="entry name" value="MFS_dom"/>
</dbReference>
<dbReference type="InterPro" id="IPR005828">
    <property type="entry name" value="MFS_sugar_transport-like"/>
</dbReference>
<keyword evidence="5 7" id="KW-1133">Transmembrane helix</keyword>
<evidence type="ECO:0000256" key="7">
    <source>
        <dbReference type="SAM" id="Phobius"/>
    </source>
</evidence>
<evidence type="ECO:0000313" key="10">
    <source>
        <dbReference type="Proteomes" id="UP000050482"/>
    </source>
</evidence>
<feature type="transmembrane region" description="Helical" evidence="7">
    <location>
        <begin position="20"/>
        <end position="42"/>
    </location>
</feature>
<evidence type="ECO:0000256" key="4">
    <source>
        <dbReference type="ARBA" id="ARBA00022692"/>
    </source>
</evidence>
<sequence>MSGNSVSLDDAPLNGFHLRVAAYTTGGMFCDGYILGIVGYALTQLTPVMHLNAVWNGLIGASALIGIFFGSLVFGWVTDRLGRQVVYMADLVFFILGSVLQFFVANAVELFILRLIMGFAVGADYALGPALLAEFVPRKQRGPILASLNAVWTVGYVVSMIIGYGLQGAGPGAWRWMLASSAVPAIIVLLLRLGTPESPRWLIRKGRVDEARRIVKKYIGENVDIHDLLQEKPVSSNYKKLFSKRWRSRTAFSGLFWLCQVVPYFAIFTFVPQILKSLNMTDPFVGSLVLNIFLLIGAVVGVVIMNKLSRRFFTIWSFVVMGASLLILGIWPSVVGLVITCFAVFAFVVSAAGNLETVYPAELFPTDVRASGVGVSAAISRVGAAAGTFALPVAISAFGLGPTMLIGAAILFIGMFISMKWAPETRTLSLAHASLEAEQATSFDSQMSS</sequence>
<evidence type="ECO:0000256" key="6">
    <source>
        <dbReference type="ARBA" id="ARBA00023136"/>
    </source>
</evidence>
<proteinExistence type="inferred from homology"/>
<evidence type="ECO:0000256" key="5">
    <source>
        <dbReference type="ARBA" id="ARBA00022989"/>
    </source>
</evidence>
<dbReference type="GO" id="GO:0005886">
    <property type="term" value="C:plasma membrane"/>
    <property type="evidence" value="ECO:0007669"/>
    <property type="project" value="UniProtKB-SubCell"/>
</dbReference>
<gene>
    <name evidence="9" type="ORF">AN477_14390</name>
</gene>
<feature type="transmembrane region" description="Helical" evidence="7">
    <location>
        <begin position="337"/>
        <end position="359"/>
    </location>
</feature>
<keyword evidence="6 7" id="KW-0472">Membrane</keyword>
<dbReference type="PRINTS" id="PR00171">
    <property type="entry name" value="SUGRTRNSPORT"/>
</dbReference>
<organism evidence="9 10">
    <name type="scientific">Alicyclobacillus ferrooxydans</name>
    <dbReference type="NCBI Taxonomy" id="471514"/>
    <lineage>
        <taxon>Bacteria</taxon>
        <taxon>Bacillati</taxon>
        <taxon>Bacillota</taxon>
        <taxon>Bacilli</taxon>
        <taxon>Bacillales</taxon>
        <taxon>Alicyclobacillaceae</taxon>
        <taxon>Alicyclobacillus</taxon>
    </lineage>
</organism>
<accession>A0A0P9CTX6</accession>
<evidence type="ECO:0000256" key="1">
    <source>
        <dbReference type="ARBA" id="ARBA00004651"/>
    </source>
</evidence>
<dbReference type="PANTHER" id="PTHR48022:SF2">
    <property type="entry name" value="PLASTIDIC GLUCOSE TRANSPORTER 4"/>
    <property type="match status" value="1"/>
</dbReference>
<dbReference type="EMBL" id="LJCO01000058">
    <property type="protein sequence ID" value="KPV43114.1"/>
    <property type="molecule type" value="Genomic_DNA"/>
</dbReference>
<feature type="transmembrane region" description="Helical" evidence="7">
    <location>
        <begin position="173"/>
        <end position="195"/>
    </location>
</feature>
<feature type="transmembrane region" description="Helical" evidence="7">
    <location>
        <begin position="283"/>
        <end position="305"/>
    </location>
</feature>
<dbReference type="Pfam" id="PF00083">
    <property type="entry name" value="Sugar_tr"/>
    <property type="match status" value="1"/>
</dbReference>
<feature type="transmembrane region" description="Helical" evidence="7">
    <location>
        <begin position="54"/>
        <end position="78"/>
    </location>
</feature>
<dbReference type="STRING" id="471514.AN477_14390"/>
<dbReference type="OrthoDB" id="9783823at2"/>
<dbReference type="Proteomes" id="UP000050482">
    <property type="component" value="Unassembled WGS sequence"/>
</dbReference>
<dbReference type="PROSITE" id="PS00217">
    <property type="entry name" value="SUGAR_TRANSPORT_2"/>
    <property type="match status" value="1"/>
</dbReference>
<feature type="transmembrane region" description="Helical" evidence="7">
    <location>
        <begin position="144"/>
        <end position="167"/>
    </location>
</feature>
<dbReference type="PATRIC" id="fig|471514.4.peg.2257"/>
<feature type="transmembrane region" description="Helical" evidence="7">
    <location>
        <begin position="250"/>
        <end position="271"/>
    </location>
</feature>
<feature type="transmembrane region" description="Helical" evidence="7">
    <location>
        <begin position="85"/>
        <end position="105"/>
    </location>
</feature>
<evidence type="ECO:0000256" key="2">
    <source>
        <dbReference type="ARBA" id="ARBA00010992"/>
    </source>
</evidence>
<keyword evidence="3" id="KW-0813">Transport</keyword>
<dbReference type="PANTHER" id="PTHR48022">
    <property type="entry name" value="PLASTIDIC GLUCOSE TRANSPORTER 4"/>
    <property type="match status" value="1"/>
</dbReference>
<comment type="similarity">
    <text evidence="2">Belongs to the major facilitator superfamily. Sugar transporter (TC 2.A.1.1) family.</text>
</comment>
<dbReference type="InterPro" id="IPR003663">
    <property type="entry name" value="Sugar/inositol_transpt"/>
</dbReference>
<comment type="subcellular location">
    <subcellularLocation>
        <location evidence="1">Cell membrane</location>
        <topology evidence="1">Multi-pass membrane protein</topology>
    </subcellularLocation>
</comment>